<sequence length="50" mass="5986">METDWSLIVQIGIFGCLLYIIWFLHAYDVVNTRNVNSLHKYLDEIKENQE</sequence>
<organism evidence="2">
    <name type="scientific">uncultured Alphaproteobacteria bacterium</name>
    <dbReference type="NCBI Taxonomy" id="91750"/>
    <lineage>
        <taxon>Bacteria</taxon>
        <taxon>Pseudomonadati</taxon>
        <taxon>Pseudomonadota</taxon>
        <taxon>Alphaproteobacteria</taxon>
        <taxon>environmental samples</taxon>
    </lineage>
</organism>
<name>A0A1B0Z316_9PROT</name>
<keyword evidence="1" id="KW-1133">Transmembrane helix</keyword>
<feature type="transmembrane region" description="Helical" evidence="1">
    <location>
        <begin position="7"/>
        <end position="27"/>
    </location>
</feature>
<dbReference type="EMBL" id="KT997875">
    <property type="protein sequence ID" value="ANO58381.1"/>
    <property type="molecule type" value="Genomic_DNA"/>
</dbReference>
<evidence type="ECO:0000313" key="2">
    <source>
        <dbReference type="EMBL" id="ANO58315.1"/>
    </source>
</evidence>
<keyword evidence="1" id="KW-0472">Membrane</keyword>
<proteinExistence type="predicted"/>
<keyword evidence="1" id="KW-0812">Transmembrane</keyword>
<protein>
    <submittedName>
        <fullName evidence="2">Uncharacterized protein</fullName>
    </submittedName>
</protein>
<evidence type="ECO:0000256" key="1">
    <source>
        <dbReference type="SAM" id="Phobius"/>
    </source>
</evidence>
<dbReference type="AlphaFoldDB" id="A0A1B0Z316"/>
<dbReference type="EMBL" id="KT997805">
    <property type="protein sequence ID" value="ANO58315.1"/>
    <property type="molecule type" value="Genomic_DNA"/>
</dbReference>
<reference evidence="2" key="1">
    <citation type="submission" date="2015-11" db="EMBL/GenBank/DDBJ databases">
        <title>Genomes of Abundant and Widespread Viruses from the Deep Ocean.</title>
        <authorList>
            <person name="Mizuno C.M."/>
            <person name="Ghai R."/>
            <person name="Saghai A."/>
            <person name="Lopez-Garcia P."/>
            <person name="Rodriguez-Valera F."/>
        </authorList>
    </citation>
    <scope>NUCLEOTIDE SEQUENCE</scope>
</reference>
<accession>A0A1B0Z316</accession>